<evidence type="ECO:0000313" key="2">
    <source>
        <dbReference type="Proteomes" id="UP000594001"/>
    </source>
</evidence>
<dbReference type="Proteomes" id="UP000594001">
    <property type="component" value="Chromosome"/>
</dbReference>
<dbReference type="AlphaFoldDB" id="A0A7L9RS33"/>
<dbReference type="EMBL" id="CP054719">
    <property type="protein sequence ID" value="QOL19374.1"/>
    <property type="molecule type" value="Genomic_DNA"/>
</dbReference>
<accession>A0A7L9RS33</accession>
<keyword evidence="2" id="KW-1185">Reference proteome</keyword>
<evidence type="ECO:0000313" key="1">
    <source>
        <dbReference type="EMBL" id="QOL19374.1"/>
    </source>
</evidence>
<dbReference type="InterPro" id="IPR010732">
    <property type="entry name" value="T6SS_TssG-like"/>
</dbReference>
<organism evidence="1 2">
    <name type="scientific">Candidatus Bodocaedibacter vickermanii</name>
    <dbReference type="NCBI Taxonomy" id="2741701"/>
    <lineage>
        <taxon>Bacteria</taxon>
        <taxon>Pseudomonadati</taxon>
        <taxon>Pseudomonadota</taxon>
        <taxon>Alphaproteobacteria</taxon>
        <taxon>Holosporales</taxon>
        <taxon>Candidatus Paracaedibacteraceae</taxon>
        <taxon>Candidatus Bodocaedibacter</taxon>
    </lineage>
</organism>
<proteinExistence type="predicted"/>
<protein>
    <submittedName>
        <fullName evidence="1">Type VI secretion system baseplate subunit TssG</fullName>
    </submittedName>
</protein>
<dbReference type="PANTHER" id="PTHR35564:SF4">
    <property type="entry name" value="CYTOPLASMIC PROTEIN"/>
    <property type="match status" value="1"/>
</dbReference>
<name>A0A7L9RS33_9PROT</name>
<dbReference type="KEGG" id="pbal:CPBP_00126"/>
<gene>
    <name evidence="1" type="ORF">CPBP_00126</name>
</gene>
<sequence length="338" mass="38330">MERMDSLERSSTTSVVKRLFTHPYEFSFLQAVRLFQKLLPNGNLIGTTVTPAEDSVTFTSRYTYSLPSSDIYRIHVSEGKPVIDVNFWNIAGPHGALPSPLSEKVDERMREGDFALKEFLDIFNHRLLSIYYCVAQKYSFVLSPNSSVQTTVGHMMCAVAGVDPDREGYSNVSTAALARYAGIIWQRPRSAAGLEQILSDYFQVPIHIDQFVGSWVDINRRQRSFMGIKRGRNHKLGRTTFLGKRFWQSNHHFVVNVGPLTSEQFHLFIPTGIAYGELCDMIKFYAPLELTFQLKMSLKEDEKLVPLGFDNPSKENRLGWTAVLTNAPQDYIVSINAA</sequence>
<reference evidence="1 2" key="1">
    <citation type="submission" date="2020-06" db="EMBL/GenBank/DDBJ databases">
        <title>The endosymbiont of the kinetoplastid Bodo saltans is a Paracaedibacter-like alpha-proteobacterium possessing a putative toxin-antitoxin system.</title>
        <authorList>
            <person name="Midha S."/>
            <person name="Rigden D.J."/>
            <person name="Siozios S."/>
            <person name="Hurst G.D.D."/>
            <person name="Jackson A.P."/>
        </authorList>
    </citation>
    <scope>NUCLEOTIDE SEQUENCE [LARGE SCALE GENOMIC DNA]</scope>
    <source>
        <strain evidence="1">Lake Konstanz</strain>
    </source>
</reference>
<dbReference type="PANTHER" id="PTHR35564">
    <property type="match status" value="1"/>
</dbReference>
<dbReference type="NCBIfam" id="TIGR03347">
    <property type="entry name" value="VI_chp_1"/>
    <property type="match status" value="1"/>
</dbReference>
<dbReference type="Pfam" id="PF06996">
    <property type="entry name" value="T6SS_TssG"/>
    <property type="match status" value="1"/>
</dbReference>